<evidence type="ECO:0000313" key="2">
    <source>
        <dbReference type="Proteomes" id="UP001500979"/>
    </source>
</evidence>
<sequence length="167" mass="18188">MPDYEVSPQDDPAERLTEQITAQIDAHLRERVRRIDQQPPAGTGDSHIHLMTRHHTTIITGTVYTHTINTGGGADADDPAVAQLQRVLRQVLQRLPEAGLSRRAERAVRRRVVEAMEASSQIQDPQPAHRLRSLVGQVSTALVTGIASGGANPLAGELLKLLQHAVV</sequence>
<proteinExistence type="predicted"/>
<organism evidence="1 2">
    <name type="scientific">Saccharopolyspora taberi</name>
    <dbReference type="NCBI Taxonomy" id="60895"/>
    <lineage>
        <taxon>Bacteria</taxon>
        <taxon>Bacillati</taxon>
        <taxon>Actinomycetota</taxon>
        <taxon>Actinomycetes</taxon>
        <taxon>Pseudonocardiales</taxon>
        <taxon>Pseudonocardiaceae</taxon>
        <taxon>Saccharopolyspora</taxon>
    </lineage>
</organism>
<comment type="caution">
    <text evidence="1">The sequence shown here is derived from an EMBL/GenBank/DDBJ whole genome shotgun (WGS) entry which is preliminary data.</text>
</comment>
<dbReference type="EMBL" id="BAAAUX010000039">
    <property type="protein sequence ID" value="GAA2819584.1"/>
    <property type="molecule type" value="Genomic_DNA"/>
</dbReference>
<accession>A0ABN3VQ94</accession>
<evidence type="ECO:0000313" key="1">
    <source>
        <dbReference type="EMBL" id="GAA2819584.1"/>
    </source>
</evidence>
<reference evidence="1 2" key="1">
    <citation type="journal article" date="2019" name="Int. J. Syst. Evol. Microbiol.">
        <title>The Global Catalogue of Microorganisms (GCM) 10K type strain sequencing project: providing services to taxonomists for standard genome sequencing and annotation.</title>
        <authorList>
            <consortium name="The Broad Institute Genomics Platform"/>
            <consortium name="The Broad Institute Genome Sequencing Center for Infectious Disease"/>
            <person name="Wu L."/>
            <person name="Ma J."/>
        </authorList>
    </citation>
    <scope>NUCLEOTIDE SEQUENCE [LARGE SCALE GENOMIC DNA]</scope>
    <source>
        <strain evidence="1 2">JCM 9383</strain>
    </source>
</reference>
<protein>
    <submittedName>
        <fullName evidence="1">Uncharacterized protein</fullName>
    </submittedName>
</protein>
<dbReference type="Proteomes" id="UP001500979">
    <property type="component" value="Unassembled WGS sequence"/>
</dbReference>
<name>A0ABN3VQ94_9PSEU</name>
<dbReference type="RefSeq" id="WP_344686068.1">
    <property type="nucleotide sequence ID" value="NZ_BAAAUX010000039.1"/>
</dbReference>
<gene>
    <name evidence="1" type="ORF">GCM10010470_63580</name>
</gene>
<keyword evidence="2" id="KW-1185">Reference proteome</keyword>